<dbReference type="NCBIfam" id="NF040941">
    <property type="entry name" value="GGGWT_bact"/>
    <property type="match status" value="1"/>
</dbReference>
<dbReference type="GO" id="GO:0005615">
    <property type="term" value="C:extracellular space"/>
    <property type="evidence" value="ECO:0007669"/>
    <property type="project" value="TreeGrafter"/>
</dbReference>
<dbReference type="Pfam" id="PF00147">
    <property type="entry name" value="Fibrinogen_C"/>
    <property type="match status" value="1"/>
</dbReference>
<evidence type="ECO:0000256" key="2">
    <source>
        <dbReference type="SAM" id="SignalP"/>
    </source>
</evidence>
<dbReference type="AlphaFoldDB" id="A0A450YI96"/>
<accession>A0A450YI96</accession>
<dbReference type="PANTHER" id="PTHR16146:SF46">
    <property type="entry name" value="INTELECTIN-1A-RELATED"/>
    <property type="match status" value="1"/>
</dbReference>
<evidence type="ECO:0000313" key="4">
    <source>
        <dbReference type="EMBL" id="VFK41277.1"/>
    </source>
</evidence>
<dbReference type="SUPFAM" id="SSF56496">
    <property type="entry name" value="Fibrinogen C-terminal domain-like"/>
    <property type="match status" value="1"/>
</dbReference>
<dbReference type="PROSITE" id="PS51406">
    <property type="entry name" value="FIBRINOGEN_C_2"/>
    <property type="match status" value="1"/>
</dbReference>
<evidence type="ECO:0000259" key="3">
    <source>
        <dbReference type="PROSITE" id="PS51406"/>
    </source>
</evidence>
<dbReference type="InterPro" id="IPR036056">
    <property type="entry name" value="Fibrinogen-like_C"/>
</dbReference>
<dbReference type="EMBL" id="CAADFR010000089">
    <property type="protein sequence ID" value="VFK41277.1"/>
    <property type="molecule type" value="Genomic_DNA"/>
</dbReference>
<dbReference type="InterPro" id="IPR002181">
    <property type="entry name" value="Fibrinogen_a/b/g_C_dom"/>
</dbReference>
<keyword evidence="1" id="KW-1015">Disulfide bond</keyword>
<name>A0A450YI96_9GAMM</name>
<evidence type="ECO:0000256" key="1">
    <source>
        <dbReference type="ARBA" id="ARBA00023157"/>
    </source>
</evidence>
<feature type="chain" id="PRO_5019392609" evidence="2">
    <location>
        <begin position="20"/>
        <end position="270"/>
    </location>
</feature>
<keyword evidence="2" id="KW-0732">Signal</keyword>
<dbReference type="PANTHER" id="PTHR16146">
    <property type="entry name" value="INTELECTIN"/>
    <property type="match status" value="1"/>
</dbReference>
<feature type="domain" description="Fibrinogen C-terminal" evidence="3">
    <location>
        <begin position="55"/>
        <end position="108"/>
    </location>
</feature>
<dbReference type="Gene3D" id="2.60.120.1000">
    <property type="match status" value="1"/>
</dbReference>
<reference evidence="4" key="1">
    <citation type="submission" date="2019-02" db="EMBL/GenBank/DDBJ databases">
        <authorList>
            <person name="Gruber-Vodicka R. H."/>
            <person name="Seah K. B. B."/>
        </authorList>
    </citation>
    <scope>NUCLEOTIDE SEQUENCE</scope>
    <source>
        <strain evidence="4">BECK_S1321</strain>
    </source>
</reference>
<gene>
    <name evidence="4" type="ORF">BECKSD772F_GA0070984_10895</name>
</gene>
<sequence length="270" mass="29704">MKKIAYFFAGIFLSIGALADVQDIPGGSGHNIRAFQVVGSKVFFVDGYGDLKLLYTNLSNSSSCYAIKEYQSDASSGTYEIDPDGEGPIGPFDVYCDMETDGGGWTLVMLNGKNQQGKSALQYSSNSNGLNTGKLSYLTDSGNAKLSHLLVNSLEAYEVLIRHKFGTGISYGKVKFNNGSQITADKLFSIGWSEPYTYYYGSGFYSTCSKTYNSSYSPKHGPLFHDPCGFGHGWMWTNWRGSGDLRKGRLPHHSDNGGSAQDNTWWFFVR</sequence>
<proteinExistence type="predicted"/>
<feature type="signal peptide" evidence="2">
    <location>
        <begin position="1"/>
        <end position="19"/>
    </location>
</feature>
<organism evidence="4">
    <name type="scientific">Candidatus Kentrum sp. SD</name>
    <dbReference type="NCBI Taxonomy" id="2126332"/>
    <lineage>
        <taxon>Bacteria</taxon>
        <taxon>Pseudomonadati</taxon>
        <taxon>Pseudomonadota</taxon>
        <taxon>Gammaproteobacteria</taxon>
        <taxon>Candidatus Kentrum</taxon>
    </lineage>
</organism>
<protein>
    <submittedName>
        <fullName evidence="4">Fibrinogen beta and gamma chains, C-terminal globular domain</fullName>
    </submittedName>
</protein>
<dbReference type="GO" id="GO:0070492">
    <property type="term" value="F:oligosaccharide binding"/>
    <property type="evidence" value="ECO:0007669"/>
    <property type="project" value="TreeGrafter"/>
</dbReference>